<comment type="caution">
    <text evidence="3">The sequence shown here is derived from an EMBL/GenBank/DDBJ whole genome shotgun (WGS) entry which is preliminary data.</text>
</comment>
<proteinExistence type="predicted"/>
<dbReference type="PANTHER" id="PTHR31058">
    <property type="entry name" value="ZINC FINGER C4H2 DOMAIN-CONTAINING PROTEIN"/>
    <property type="match status" value="1"/>
</dbReference>
<gene>
    <name evidence="3" type="ORF">BD626DRAFT_508587</name>
</gene>
<dbReference type="OrthoDB" id="20865at2759"/>
<feature type="region of interest" description="Disordered" evidence="2">
    <location>
        <begin position="192"/>
        <end position="233"/>
    </location>
</feature>
<accession>A0A550C357</accession>
<organism evidence="3 4">
    <name type="scientific">Schizophyllum amplum</name>
    <dbReference type="NCBI Taxonomy" id="97359"/>
    <lineage>
        <taxon>Eukaryota</taxon>
        <taxon>Fungi</taxon>
        <taxon>Dikarya</taxon>
        <taxon>Basidiomycota</taxon>
        <taxon>Agaricomycotina</taxon>
        <taxon>Agaricomycetes</taxon>
        <taxon>Agaricomycetidae</taxon>
        <taxon>Agaricales</taxon>
        <taxon>Schizophyllaceae</taxon>
        <taxon>Schizophyllum</taxon>
    </lineage>
</organism>
<keyword evidence="4" id="KW-1185">Reference proteome</keyword>
<dbReference type="PANTHER" id="PTHR31058:SF2">
    <property type="entry name" value="ZINC FINGER C4H2 DOMAIN-CONTAINING PROTEIN"/>
    <property type="match status" value="1"/>
</dbReference>
<feature type="coiled-coil region" evidence="1">
    <location>
        <begin position="90"/>
        <end position="120"/>
    </location>
</feature>
<feature type="region of interest" description="Disordered" evidence="2">
    <location>
        <begin position="1"/>
        <end position="52"/>
    </location>
</feature>
<evidence type="ECO:0000313" key="3">
    <source>
        <dbReference type="EMBL" id="TRM59200.1"/>
    </source>
</evidence>
<sequence length="233" mass="26093">MASQPHYLQYPSSQEEQHSTQIQPPNQMQAPSQIPHQPQLQASTSQHPIPSNTSEWAKDLVQLAKTAELKRHALTLQMHTAHILSAHASLEQKSKMIQDLKEQKNKLDSERNRLLNCLREVNEDRDKAQLMEINMDAECNNLRQQIASITEGDYALAKREVDTIRADLGQAPLPTLQNTIDEKTSQYLTQRRLSGIKRSGSPIPGQPAKRPRGRPKGSKTKKHAPPAEGSAGQ</sequence>
<reference evidence="3 4" key="1">
    <citation type="journal article" date="2019" name="New Phytol.">
        <title>Comparative genomics reveals unique wood-decay strategies and fruiting body development in the Schizophyllaceae.</title>
        <authorList>
            <person name="Almasi E."/>
            <person name="Sahu N."/>
            <person name="Krizsan K."/>
            <person name="Balint B."/>
            <person name="Kovacs G.M."/>
            <person name="Kiss B."/>
            <person name="Cseklye J."/>
            <person name="Drula E."/>
            <person name="Henrissat B."/>
            <person name="Nagy I."/>
            <person name="Chovatia M."/>
            <person name="Adam C."/>
            <person name="LaButti K."/>
            <person name="Lipzen A."/>
            <person name="Riley R."/>
            <person name="Grigoriev I.V."/>
            <person name="Nagy L.G."/>
        </authorList>
    </citation>
    <scope>NUCLEOTIDE SEQUENCE [LARGE SCALE GENOMIC DNA]</scope>
    <source>
        <strain evidence="3 4">NL-1724</strain>
    </source>
</reference>
<dbReference type="Proteomes" id="UP000320762">
    <property type="component" value="Unassembled WGS sequence"/>
</dbReference>
<protein>
    <submittedName>
        <fullName evidence="3">Uncharacterized protein</fullName>
    </submittedName>
</protein>
<evidence type="ECO:0000313" key="4">
    <source>
        <dbReference type="Proteomes" id="UP000320762"/>
    </source>
</evidence>
<dbReference type="AlphaFoldDB" id="A0A550C357"/>
<evidence type="ECO:0000256" key="1">
    <source>
        <dbReference type="SAM" id="Coils"/>
    </source>
</evidence>
<evidence type="ECO:0000256" key="2">
    <source>
        <dbReference type="SAM" id="MobiDB-lite"/>
    </source>
</evidence>
<feature type="compositionally biased region" description="Basic residues" evidence="2">
    <location>
        <begin position="209"/>
        <end position="224"/>
    </location>
</feature>
<feature type="compositionally biased region" description="Polar residues" evidence="2">
    <location>
        <begin position="10"/>
        <end position="52"/>
    </location>
</feature>
<dbReference type="InterPro" id="IPR018482">
    <property type="entry name" value="Znf-C4H2"/>
</dbReference>
<name>A0A550C357_9AGAR</name>
<keyword evidence="1" id="KW-0175">Coiled coil</keyword>
<dbReference type="EMBL" id="VDMD01000029">
    <property type="protein sequence ID" value="TRM59200.1"/>
    <property type="molecule type" value="Genomic_DNA"/>
</dbReference>
<dbReference type="GO" id="GO:0005634">
    <property type="term" value="C:nucleus"/>
    <property type="evidence" value="ECO:0007669"/>
    <property type="project" value="TreeGrafter"/>
</dbReference>